<organism evidence="2 3">
    <name type="scientific">Hydatigena taeniaeformis</name>
    <name type="common">Feline tapeworm</name>
    <name type="synonym">Taenia taeniaeformis</name>
    <dbReference type="NCBI Taxonomy" id="6205"/>
    <lineage>
        <taxon>Eukaryota</taxon>
        <taxon>Metazoa</taxon>
        <taxon>Spiralia</taxon>
        <taxon>Lophotrochozoa</taxon>
        <taxon>Platyhelminthes</taxon>
        <taxon>Cestoda</taxon>
        <taxon>Eucestoda</taxon>
        <taxon>Cyclophyllidea</taxon>
        <taxon>Taeniidae</taxon>
        <taxon>Hydatigera</taxon>
    </lineage>
</organism>
<dbReference type="InterPro" id="IPR036179">
    <property type="entry name" value="Ig-like_dom_sf"/>
</dbReference>
<keyword evidence="3" id="KW-1185">Reference proteome</keyword>
<dbReference type="SUPFAM" id="SSF48726">
    <property type="entry name" value="Immunoglobulin"/>
    <property type="match status" value="1"/>
</dbReference>
<dbReference type="PROSITE" id="PS50835">
    <property type="entry name" value="IG_LIKE"/>
    <property type="match status" value="1"/>
</dbReference>
<accession>A0A3P7FGP8</accession>
<evidence type="ECO:0000313" key="3">
    <source>
        <dbReference type="Proteomes" id="UP000274429"/>
    </source>
</evidence>
<reference evidence="2 3" key="1">
    <citation type="submission" date="2018-11" db="EMBL/GenBank/DDBJ databases">
        <authorList>
            <consortium name="Pathogen Informatics"/>
        </authorList>
    </citation>
    <scope>NUCLEOTIDE SEQUENCE [LARGE SCALE GENOMIC DNA]</scope>
</reference>
<dbReference type="InterPro" id="IPR003598">
    <property type="entry name" value="Ig_sub2"/>
</dbReference>
<dbReference type="InterPro" id="IPR013783">
    <property type="entry name" value="Ig-like_fold"/>
</dbReference>
<dbReference type="Proteomes" id="UP000274429">
    <property type="component" value="Unassembled WGS sequence"/>
</dbReference>
<evidence type="ECO:0000259" key="1">
    <source>
        <dbReference type="PROSITE" id="PS50835"/>
    </source>
</evidence>
<sequence>MKEAMHNITYNPQDESVRFLCDIVGQPIPNITWYRGNKRIRPDDGRGKYRIKPKLWGTAPSDKTTHLFCLANRLSCSTVDFYDLFGTSMKAASLPSRPRLRIKNPTPEDFGEYTCAAENAGGKRSTTAWLLPQQRQKARVKFLESPKRLMSVGFLEPISSLAASHYKFVCGVCGLARA</sequence>
<dbReference type="Pfam" id="PF13927">
    <property type="entry name" value="Ig_3"/>
    <property type="match status" value="1"/>
</dbReference>
<feature type="domain" description="Ig-like" evidence="1">
    <location>
        <begin position="13"/>
        <end position="127"/>
    </location>
</feature>
<dbReference type="InterPro" id="IPR007110">
    <property type="entry name" value="Ig-like_dom"/>
</dbReference>
<evidence type="ECO:0000313" key="2">
    <source>
        <dbReference type="EMBL" id="VDM35121.1"/>
    </source>
</evidence>
<dbReference type="SMART" id="SM00409">
    <property type="entry name" value="IG"/>
    <property type="match status" value="1"/>
</dbReference>
<dbReference type="InterPro" id="IPR003599">
    <property type="entry name" value="Ig_sub"/>
</dbReference>
<protein>
    <recommendedName>
        <fullName evidence="1">Ig-like domain-containing protein</fullName>
    </recommendedName>
</protein>
<proteinExistence type="predicted"/>
<dbReference type="Gene3D" id="2.60.40.10">
    <property type="entry name" value="Immunoglobulins"/>
    <property type="match status" value="1"/>
</dbReference>
<dbReference type="PANTHER" id="PTHR47633:SF4">
    <property type="entry name" value="MYOPALLADIN ISOFORM X1"/>
    <property type="match status" value="1"/>
</dbReference>
<dbReference type="PANTHER" id="PTHR47633">
    <property type="entry name" value="IMMUNOGLOBULIN"/>
    <property type="match status" value="1"/>
</dbReference>
<dbReference type="SMART" id="SM00408">
    <property type="entry name" value="IGc2"/>
    <property type="match status" value="1"/>
</dbReference>
<dbReference type="AlphaFoldDB" id="A0A3P7FGP8"/>
<dbReference type="OrthoDB" id="6159398at2759"/>
<gene>
    <name evidence="2" type="ORF">TTAC_LOCUS10141</name>
</gene>
<name>A0A3P7FGP8_HYDTA</name>
<dbReference type="EMBL" id="UYWX01021352">
    <property type="protein sequence ID" value="VDM35121.1"/>
    <property type="molecule type" value="Genomic_DNA"/>
</dbReference>